<reference evidence="3" key="1">
    <citation type="submission" date="2016-04" db="EMBL/GenBank/DDBJ databases">
        <title>Cephalotus genome sequencing.</title>
        <authorList>
            <person name="Fukushima K."/>
            <person name="Hasebe M."/>
            <person name="Fang X."/>
        </authorList>
    </citation>
    <scope>NUCLEOTIDE SEQUENCE [LARGE SCALE GENOMIC DNA]</scope>
    <source>
        <strain evidence="3">cv. St1</strain>
    </source>
</reference>
<comment type="caution">
    <text evidence="2">The sequence shown here is derived from an EMBL/GenBank/DDBJ whole genome shotgun (WGS) entry which is preliminary data.</text>
</comment>
<feature type="compositionally biased region" description="Basic and acidic residues" evidence="1">
    <location>
        <begin position="1"/>
        <end position="18"/>
    </location>
</feature>
<dbReference type="InParanoid" id="A0A1Q3DA88"/>
<proteinExistence type="predicted"/>
<evidence type="ECO:0000313" key="2">
    <source>
        <dbReference type="EMBL" id="GAV89223.1"/>
    </source>
</evidence>
<dbReference type="AlphaFoldDB" id="A0A1Q3DA88"/>
<dbReference type="Proteomes" id="UP000187406">
    <property type="component" value="Unassembled WGS sequence"/>
</dbReference>
<name>A0A1Q3DA88_CEPFO</name>
<evidence type="ECO:0000256" key="1">
    <source>
        <dbReference type="SAM" id="MobiDB-lite"/>
    </source>
</evidence>
<feature type="region of interest" description="Disordered" evidence="1">
    <location>
        <begin position="68"/>
        <end position="88"/>
    </location>
</feature>
<accession>A0A1Q3DA88</accession>
<gene>
    <name evidence="2" type="ORF">CFOL_v3_32641</name>
</gene>
<feature type="region of interest" description="Disordered" evidence="1">
    <location>
        <begin position="1"/>
        <end position="37"/>
    </location>
</feature>
<dbReference type="EMBL" id="BDDD01005330">
    <property type="protein sequence ID" value="GAV89223.1"/>
    <property type="molecule type" value="Genomic_DNA"/>
</dbReference>
<evidence type="ECO:0000313" key="3">
    <source>
        <dbReference type="Proteomes" id="UP000187406"/>
    </source>
</evidence>
<keyword evidence="3" id="KW-1185">Reference proteome</keyword>
<organism evidence="2 3">
    <name type="scientific">Cephalotus follicularis</name>
    <name type="common">Albany pitcher plant</name>
    <dbReference type="NCBI Taxonomy" id="3775"/>
    <lineage>
        <taxon>Eukaryota</taxon>
        <taxon>Viridiplantae</taxon>
        <taxon>Streptophyta</taxon>
        <taxon>Embryophyta</taxon>
        <taxon>Tracheophyta</taxon>
        <taxon>Spermatophyta</taxon>
        <taxon>Magnoliopsida</taxon>
        <taxon>eudicotyledons</taxon>
        <taxon>Gunneridae</taxon>
        <taxon>Pentapetalae</taxon>
        <taxon>rosids</taxon>
        <taxon>fabids</taxon>
        <taxon>Oxalidales</taxon>
        <taxon>Cephalotaceae</taxon>
        <taxon>Cephalotus</taxon>
    </lineage>
</organism>
<sequence length="110" mass="12025">MNRTGRDLEKSEPVHELNRLSPVPNGPDHGSARPGPLATPPSAVLSFRFFFLFLRLVSHPSFIISIPSKRTAPLSSQPDPPVVSPAKRPVIPPVASSLSFFFSSPSNRKR</sequence>
<protein>
    <submittedName>
        <fullName evidence="2">Uncharacterized protein</fullName>
    </submittedName>
</protein>